<reference evidence="9 10" key="1">
    <citation type="submission" date="2017-02" db="EMBL/GenBank/DDBJ databases">
        <authorList>
            <person name="Peterson S.W."/>
        </authorList>
    </citation>
    <scope>NUCLEOTIDE SEQUENCE [LARGE SCALE GENOMIC DNA]</scope>
    <source>
        <strain evidence="9 10">ATCC 17233</strain>
    </source>
</reference>
<dbReference type="GO" id="GO:0015079">
    <property type="term" value="F:potassium ion transmembrane transporter activity"/>
    <property type="evidence" value="ECO:0007669"/>
    <property type="project" value="InterPro"/>
</dbReference>
<evidence type="ECO:0000256" key="5">
    <source>
        <dbReference type="ARBA" id="ARBA00023027"/>
    </source>
</evidence>
<dbReference type="PROSITE" id="PS51202">
    <property type="entry name" value="RCK_C"/>
    <property type="match status" value="2"/>
</dbReference>
<dbReference type="InterPro" id="IPR006037">
    <property type="entry name" value="RCK_C"/>
</dbReference>
<evidence type="ECO:0000313" key="9">
    <source>
        <dbReference type="EMBL" id="SJZ38488.1"/>
    </source>
</evidence>
<feature type="domain" description="RCK C-terminal" evidence="8">
    <location>
        <begin position="140"/>
        <end position="223"/>
    </location>
</feature>
<dbReference type="InterPro" id="IPR050721">
    <property type="entry name" value="Trk_Ktr_HKT_K-transport"/>
</dbReference>
<evidence type="ECO:0000256" key="1">
    <source>
        <dbReference type="ARBA" id="ARBA00017378"/>
    </source>
</evidence>
<keyword evidence="3" id="KW-0633">Potassium transport</keyword>
<evidence type="ECO:0000259" key="8">
    <source>
        <dbReference type="PROSITE" id="PS51202"/>
    </source>
</evidence>
<keyword evidence="4" id="KW-0630">Potassium</keyword>
<evidence type="ECO:0000256" key="3">
    <source>
        <dbReference type="ARBA" id="ARBA00022538"/>
    </source>
</evidence>
<evidence type="ECO:0000259" key="7">
    <source>
        <dbReference type="PROSITE" id="PS51201"/>
    </source>
</evidence>
<dbReference type="Proteomes" id="UP000189857">
    <property type="component" value="Unassembled WGS sequence"/>
</dbReference>
<dbReference type="SUPFAM" id="SSF51735">
    <property type="entry name" value="NAD(P)-binding Rossmann-fold domains"/>
    <property type="match status" value="2"/>
</dbReference>
<keyword evidence="10" id="KW-1185">Reference proteome</keyword>
<keyword evidence="2" id="KW-0813">Transport</keyword>
<evidence type="ECO:0000313" key="10">
    <source>
        <dbReference type="Proteomes" id="UP000189857"/>
    </source>
</evidence>
<keyword evidence="5" id="KW-0520">NAD</keyword>
<dbReference type="NCBIfam" id="NF007031">
    <property type="entry name" value="PRK09496.1-2"/>
    <property type="match status" value="1"/>
</dbReference>
<dbReference type="Pfam" id="PF02080">
    <property type="entry name" value="TrkA_C"/>
    <property type="match status" value="2"/>
</dbReference>
<sequence>MNIIIAGCGKVGHTLAEQLSSEGHQITVMDINAEAVHGVSADCDVIGYIGDCTSFRAQHEAGIKNTDLLIAATNEDEKNMLTCLIARKTGHCQTIARVRSPQYSEEIGFLKEELGLSMSVNPESAAAHEILRLIQVPSAYEVDTFAKGRVNLISLVIPEGSLLDGLRLRDYYPKVKESALICVVKRNDEIIIPDGNFILAAGDTISVTLPLSSVNTFLNKIGIKTKKIKSVLIAGGGTISYYLADSLIKSGLNVKIIEKNSERCYELSELLPRAMVINGDATDKSLLFEESIKEMDAVCSLMHSDEANILLSLFVKKETEAKVMTRVHRKSYEDMVAEMPVGNIISTKKITAEYITRYIRSMKNSEGSNVETLYRMMEGRVEGLEFNIKSSSKLSGKALKDISIIPNTLICCIYRNRKVIIPGGNDTIEVGDNVIVVTTKKGLNEIDDILA</sequence>
<organism evidence="9 10">
    <name type="scientific">Eubacterium ruminantium</name>
    <dbReference type="NCBI Taxonomy" id="42322"/>
    <lineage>
        <taxon>Bacteria</taxon>
        <taxon>Bacillati</taxon>
        <taxon>Bacillota</taxon>
        <taxon>Clostridia</taxon>
        <taxon>Eubacteriales</taxon>
        <taxon>Eubacteriaceae</taxon>
        <taxon>Eubacterium</taxon>
    </lineage>
</organism>
<dbReference type="Gene3D" id="3.30.70.1450">
    <property type="entry name" value="Regulator of K+ conductance, C-terminal domain"/>
    <property type="match status" value="2"/>
</dbReference>
<dbReference type="OrthoDB" id="9775180at2"/>
<dbReference type="InterPro" id="IPR006036">
    <property type="entry name" value="K_uptake_TrkA"/>
</dbReference>
<dbReference type="PANTHER" id="PTHR43833:SF5">
    <property type="entry name" value="TRK SYSTEM POTASSIUM UPTAKE PROTEIN TRKA"/>
    <property type="match status" value="1"/>
</dbReference>
<dbReference type="PRINTS" id="PR00335">
    <property type="entry name" value="KUPTAKETRKA"/>
</dbReference>
<protein>
    <recommendedName>
        <fullName evidence="1">Trk system potassium uptake protein TrkA</fullName>
    </recommendedName>
</protein>
<dbReference type="InterPro" id="IPR036291">
    <property type="entry name" value="NAD(P)-bd_dom_sf"/>
</dbReference>
<dbReference type="NCBIfam" id="NF007033">
    <property type="entry name" value="PRK09496.1-5"/>
    <property type="match status" value="1"/>
</dbReference>
<accession>A0A1T4K7R3</accession>
<keyword evidence="6" id="KW-0406">Ion transport</keyword>
<dbReference type="AlphaFoldDB" id="A0A1T4K7R3"/>
<dbReference type="SUPFAM" id="SSF116726">
    <property type="entry name" value="TrkA C-terminal domain-like"/>
    <property type="match status" value="2"/>
</dbReference>
<dbReference type="Pfam" id="PF02254">
    <property type="entry name" value="TrkA_N"/>
    <property type="match status" value="2"/>
</dbReference>
<dbReference type="Gene3D" id="3.40.50.720">
    <property type="entry name" value="NAD(P)-binding Rossmann-like Domain"/>
    <property type="match status" value="2"/>
</dbReference>
<dbReference type="PROSITE" id="PS51201">
    <property type="entry name" value="RCK_N"/>
    <property type="match status" value="2"/>
</dbReference>
<dbReference type="InterPro" id="IPR036721">
    <property type="entry name" value="RCK_C_sf"/>
</dbReference>
<evidence type="ECO:0000256" key="4">
    <source>
        <dbReference type="ARBA" id="ARBA00022958"/>
    </source>
</evidence>
<dbReference type="NCBIfam" id="NF007039">
    <property type="entry name" value="PRK09496.3-2"/>
    <property type="match status" value="1"/>
</dbReference>
<dbReference type="RefSeq" id="WP_078785915.1">
    <property type="nucleotide sequence ID" value="NZ_FMTO01000002.1"/>
</dbReference>
<dbReference type="EMBL" id="FUXA01000003">
    <property type="protein sequence ID" value="SJZ38488.1"/>
    <property type="molecule type" value="Genomic_DNA"/>
</dbReference>
<evidence type="ECO:0000256" key="6">
    <source>
        <dbReference type="ARBA" id="ARBA00023065"/>
    </source>
</evidence>
<dbReference type="PANTHER" id="PTHR43833">
    <property type="entry name" value="POTASSIUM CHANNEL PROTEIN 2-RELATED-RELATED"/>
    <property type="match status" value="1"/>
</dbReference>
<dbReference type="GO" id="GO:0005886">
    <property type="term" value="C:plasma membrane"/>
    <property type="evidence" value="ECO:0007669"/>
    <property type="project" value="InterPro"/>
</dbReference>
<feature type="domain" description="RCK N-terminal" evidence="7">
    <location>
        <begin position="1"/>
        <end position="120"/>
    </location>
</feature>
<dbReference type="InterPro" id="IPR003148">
    <property type="entry name" value="RCK_N"/>
</dbReference>
<evidence type="ECO:0000256" key="2">
    <source>
        <dbReference type="ARBA" id="ARBA00022448"/>
    </source>
</evidence>
<feature type="domain" description="RCK N-terminal" evidence="7">
    <location>
        <begin position="228"/>
        <end position="347"/>
    </location>
</feature>
<feature type="domain" description="RCK C-terminal" evidence="8">
    <location>
        <begin position="368"/>
        <end position="451"/>
    </location>
</feature>
<gene>
    <name evidence="9" type="ORF">SAMN02745110_00238</name>
</gene>
<name>A0A1T4K7R3_9FIRM</name>
<proteinExistence type="predicted"/>